<dbReference type="InterPro" id="IPR037210">
    <property type="entry name" value="YoaC-like_sf"/>
</dbReference>
<feature type="compositionally biased region" description="Basic and acidic residues" evidence="1">
    <location>
        <begin position="81"/>
        <end position="98"/>
    </location>
</feature>
<evidence type="ECO:0000313" key="2">
    <source>
        <dbReference type="EMBL" id="GLR62931.1"/>
    </source>
</evidence>
<dbReference type="InterPro" id="IPR015079">
    <property type="entry name" value="DUF1889"/>
</dbReference>
<name>A0ABQ5ZS22_9GAMM</name>
<dbReference type="Gene3D" id="1.20.1290.30">
    <property type="match status" value="1"/>
</dbReference>
<feature type="region of interest" description="Disordered" evidence="1">
    <location>
        <begin position="79"/>
        <end position="98"/>
    </location>
</feature>
<dbReference type="Proteomes" id="UP001156682">
    <property type="component" value="Unassembled WGS sequence"/>
</dbReference>
<organism evidence="2 3">
    <name type="scientific">Marinospirillum insulare</name>
    <dbReference type="NCBI Taxonomy" id="217169"/>
    <lineage>
        <taxon>Bacteria</taxon>
        <taxon>Pseudomonadati</taxon>
        <taxon>Pseudomonadota</taxon>
        <taxon>Gammaproteobacteria</taxon>
        <taxon>Oceanospirillales</taxon>
        <taxon>Oceanospirillaceae</taxon>
        <taxon>Marinospirillum</taxon>
    </lineage>
</organism>
<evidence type="ECO:0000256" key="1">
    <source>
        <dbReference type="SAM" id="MobiDB-lite"/>
    </source>
</evidence>
<protein>
    <submittedName>
        <fullName evidence="2">Uncharacterized protein</fullName>
    </submittedName>
</protein>
<comment type="caution">
    <text evidence="2">The sequence shown here is derived from an EMBL/GenBank/DDBJ whole genome shotgun (WGS) entry which is preliminary data.</text>
</comment>
<proteinExistence type="predicted"/>
<dbReference type="Pfam" id="PF08986">
    <property type="entry name" value="DUF1889"/>
    <property type="match status" value="1"/>
</dbReference>
<evidence type="ECO:0000313" key="3">
    <source>
        <dbReference type="Proteomes" id="UP001156682"/>
    </source>
</evidence>
<reference evidence="3" key="1">
    <citation type="journal article" date="2019" name="Int. J. Syst. Evol. Microbiol.">
        <title>The Global Catalogue of Microorganisms (GCM) 10K type strain sequencing project: providing services to taxonomists for standard genome sequencing and annotation.</title>
        <authorList>
            <consortium name="The Broad Institute Genomics Platform"/>
            <consortium name="The Broad Institute Genome Sequencing Center for Infectious Disease"/>
            <person name="Wu L."/>
            <person name="Ma J."/>
        </authorList>
    </citation>
    <scope>NUCLEOTIDE SEQUENCE [LARGE SCALE GENOMIC DNA]</scope>
    <source>
        <strain evidence="3">NBRC 100033</strain>
    </source>
</reference>
<dbReference type="EMBL" id="BSOR01000007">
    <property type="protein sequence ID" value="GLR62931.1"/>
    <property type="molecule type" value="Genomic_DNA"/>
</dbReference>
<keyword evidence="3" id="KW-1185">Reference proteome</keyword>
<accession>A0ABQ5ZS22</accession>
<dbReference type="SUPFAM" id="SSF140670">
    <property type="entry name" value="YoaC-like"/>
    <property type="match status" value="1"/>
</dbReference>
<gene>
    <name evidence="2" type="ORF">GCM10007878_03660</name>
</gene>
<sequence length="98" mass="11129">MDNMLEKAFESLSLTCNKSGLHALDEDRIKVTLRALHKNGVPIDIQLLDAWLADHDWQKNPRKVVISWAEAVSSGGRVQVKHKESAPTEKEIWERLNA</sequence>
<dbReference type="RefSeq" id="WP_027851805.1">
    <property type="nucleotide sequence ID" value="NZ_BSOR01000007.1"/>
</dbReference>